<dbReference type="RefSeq" id="WP_101901483.1">
    <property type="nucleotide sequence ID" value="NZ_CP025491.2"/>
</dbReference>
<dbReference type="PANTHER" id="PTHR33393">
    <property type="entry name" value="POLYGLUTAMINE SYNTHESIS ACCESSORY PROTEIN RV0574C-RELATED"/>
    <property type="match status" value="1"/>
</dbReference>
<dbReference type="SUPFAM" id="SSF56300">
    <property type="entry name" value="Metallo-dependent phosphatases"/>
    <property type="match status" value="1"/>
</dbReference>
<evidence type="ECO:0000256" key="1">
    <source>
        <dbReference type="ARBA" id="ARBA00005662"/>
    </source>
</evidence>
<dbReference type="AlphaFoldDB" id="A0A2H5FQS9"/>
<dbReference type="EMBL" id="CP025491">
    <property type="protein sequence ID" value="AUH73909.1"/>
    <property type="molecule type" value="Genomic_DNA"/>
</dbReference>
<protein>
    <submittedName>
        <fullName evidence="3">Poly-gamma-glutamate biosynthesis protein</fullName>
    </submittedName>
</protein>
<dbReference type="Pfam" id="PF09587">
    <property type="entry name" value="PGA_cap"/>
    <property type="match status" value="1"/>
</dbReference>
<dbReference type="Gene3D" id="3.60.21.10">
    <property type="match status" value="1"/>
</dbReference>
<evidence type="ECO:0000259" key="2">
    <source>
        <dbReference type="SMART" id="SM00854"/>
    </source>
</evidence>
<dbReference type="SMART" id="SM00854">
    <property type="entry name" value="PGA_cap"/>
    <property type="match status" value="1"/>
</dbReference>
<feature type="domain" description="Capsule synthesis protein CapA" evidence="2">
    <location>
        <begin position="8"/>
        <end position="291"/>
    </location>
</feature>
<gene>
    <name evidence="3" type="ORF">CAB17_04180</name>
</gene>
<reference evidence="3 4" key="1">
    <citation type="submission" date="2017-12" db="EMBL/GenBank/DDBJ databases">
        <title>Legionella sainthelensi LA01-117, whole genome sequence of a clinical isolate from New Zealand.</title>
        <authorList>
            <person name="Cree S.L."/>
            <person name="Slow S."/>
            <person name="Kennedy M.A."/>
            <person name="Murdoch D.R."/>
            <person name="Biggs P.J."/>
            <person name="Anderson T."/>
        </authorList>
    </citation>
    <scope>NUCLEOTIDE SEQUENCE [LARGE SCALE GENOMIC DNA]</scope>
    <source>
        <strain evidence="3 4">LA01-117</strain>
    </source>
</reference>
<evidence type="ECO:0000313" key="4">
    <source>
        <dbReference type="Proteomes" id="UP000234343"/>
    </source>
</evidence>
<comment type="similarity">
    <text evidence="1">Belongs to the CapA family.</text>
</comment>
<dbReference type="PANTHER" id="PTHR33393:SF11">
    <property type="entry name" value="POLYGLUTAMINE SYNTHESIS ACCESSORY PROTEIN RV0574C-RELATED"/>
    <property type="match status" value="1"/>
</dbReference>
<dbReference type="Proteomes" id="UP000234343">
    <property type="component" value="Chromosome"/>
</dbReference>
<organism evidence="3 4">
    <name type="scientific">Legionella sainthelensi</name>
    <dbReference type="NCBI Taxonomy" id="28087"/>
    <lineage>
        <taxon>Bacteria</taxon>
        <taxon>Pseudomonadati</taxon>
        <taxon>Pseudomonadota</taxon>
        <taxon>Gammaproteobacteria</taxon>
        <taxon>Legionellales</taxon>
        <taxon>Legionellaceae</taxon>
        <taxon>Legionella</taxon>
    </lineage>
</organism>
<proteinExistence type="inferred from homology"/>
<keyword evidence="4" id="KW-1185">Reference proteome</keyword>
<sequence length="369" mass="41960">MPEKSQLKIFLSGDVMTGRGIDQILTHPAEPQIYESYIQDARDYVLLAERINGKIPRFNHGDYLWSDALKELNRRQPDVSLINLETSVTSDGSPCINKGIQYRMHPKNIDALTAARINACSLANNHILDWGINGFCETLATLNKEGIAHAGAGQNIYQAQEPAILSIPKISGRLLIFSMGTCSSGIPKDWGATATQPGIWLLNDLSTETIKQIKKTIEFYQQPRDFCIISIHWGGNWIEQIPLQHQRFAHELIDTVGVNLIHGHSSHHPIGIELYKNTPILYGCGDLINDYEGITNYKEFNSNLSLMYFLEFDTTELKLKQLELIPFERKKFKLIYANDEDCQWLLNALQKQSTPFDTHFKLRNNVIYL</sequence>
<dbReference type="InterPro" id="IPR029052">
    <property type="entry name" value="Metallo-depent_PP-like"/>
</dbReference>
<evidence type="ECO:0000313" key="3">
    <source>
        <dbReference type="EMBL" id="AUH73909.1"/>
    </source>
</evidence>
<dbReference type="CDD" id="cd07381">
    <property type="entry name" value="MPP_CapA"/>
    <property type="match status" value="1"/>
</dbReference>
<dbReference type="KEGG" id="lsh:CAB17_04180"/>
<accession>A0A2H5FQS9</accession>
<dbReference type="InterPro" id="IPR019079">
    <property type="entry name" value="Capsule_synth_CapA"/>
</dbReference>
<name>A0A2H5FQS9_9GAMM</name>
<dbReference type="InterPro" id="IPR052169">
    <property type="entry name" value="CW_Biosynth-Accessory"/>
</dbReference>